<comment type="cofactor">
    <cofactor evidence="3">
        <name>Mg(2+)</name>
        <dbReference type="ChEBI" id="CHEBI:18420"/>
    </cofactor>
    <text evidence="3">Binds 2 magnesium ions per subunit.</text>
</comment>
<feature type="binding site" evidence="3">
    <location>
        <position position="184"/>
    </location>
    <ligand>
        <name>substrate</name>
    </ligand>
</feature>
<evidence type="ECO:0000256" key="2">
    <source>
        <dbReference type="ARBA" id="ARBA00038453"/>
    </source>
</evidence>
<proteinExistence type="inferred from homology"/>
<evidence type="ECO:0000256" key="4">
    <source>
        <dbReference type="PROSITE-ProRule" id="PRU00520"/>
    </source>
</evidence>
<sequence>MENSIQEKQLVIHISGRVQAVFVRHNIKRIAEQYTLTGFTQNLPDGRIEVVAEGEEICLRHLLDWCYRGSFLARVDSLSFTWKPASRVFKNFSISTRGQSIIKDEHQALKHLSRRVVRRVINKVPQHLLIIPDGNRRWAKDRGMLVWQGHEVGAHNTIKLAEEAKKLGISFFTIWGFSTENWNRNIIEVKQLMFLFEKILEEYKSWFIDHKIQFHHFGRKDRLPKSLLESILHLEQKTKLFTKYHFAIALDYGGRDELLRAVEQIKGLTNIEEDDISKALDSYGFPDPDFIVRTSGEQRTSGIMPWQSVYAELYFSPLYFPDFSPAELRFAVQDYEFRQRRMGH</sequence>
<feature type="active site" evidence="4">
    <location>
        <position position="42"/>
    </location>
</feature>
<feature type="binding site" evidence="3">
    <location>
        <position position="293"/>
    </location>
    <ligand>
        <name>substrate</name>
    </ligand>
</feature>
<keyword evidence="3" id="KW-0479">Metal-binding</keyword>
<dbReference type="GO" id="GO:0016094">
    <property type="term" value="P:polyprenol biosynthetic process"/>
    <property type="evidence" value="ECO:0007669"/>
    <property type="project" value="TreeGrafter"/>
</dbReference>
<feature type="domain" description="Acylphosphatase-like" evidence="6">
    <location>
        <begin position="9"/>
        <end position="96"/>
    </location>
</feature>
<dbReference type="Pfam" id="PF01255">
    <property type="entry name" value="Prenyltransf"/>
    <property type="match status" value="1"/>
</dbReference>
<dbReference type="Pfam" id="PF00708">
    <property type="entry name" value="Acylphosphatase"/>
    <property type="match status" value="1"/>
</dbReference>
<comment type="subunit">
    <text evidence="3">Homodimer.</text>
</comment>
<dbReference type="InterPro" id="IPR001441">
    <property type="entry name" value="UPP_synth-like"/>
</dbReference>
<evidence type="ECO:0000256" key="1">
    <source>
        <dbReference type="ARBA" id="ARBA00022679"/>
    </source>
</evidence>
<dbReference type="GO" id="GO:0000287">
    <property type="term" value="F:magnesium ion binding"/>
    <property type="evidence" value="ECO:0007669"/>
    <property type="project" value="UniProtKB-UniRule"/>
</dbReference>
<dbReference type="SUPFAM" id="SSF64005">
    <property type="entry name" value="Undecaprenyl diphosphate synthase"/>
    <property type="match status" value="1"/>
</dbReference>
<comment type="similarity">
    <text evidence="5">Belongs to the acylphosphatase family.</text>
</comment>
<comment type="caution">
    <text evidence="7">The sequence shown here is derived from an EMBL/GenBank/DDBJ whole genome shotgun (WGS) entry which is preliminary data.</text>
</comment>
<dbReference type="Gene3D" id="3.30.70.100">
    <property type="match status" value="1"/>
</dbReference>
<comment type="function">
    <text evidence="3">Catalyzes the condensation of isopentenyl diphosphate (IPP) with allylic pyrophosphates generating different type of terpenoids.</text>
</comment>
<evidence type="ECO:0000313" key="7">
    <source>
        <dbReference type="EMBL" id="PJA47334.1"/>
    </source>
</evidence>
<comment type="caution">
    <text evidence="3">Lacks conserved residue(s) required for the propagation of feature annotation.</text>
</comment>
<feature type="binding site" evidence="3">
    <location>
        <position position="138"/>
    </location>
    <ligand>
        <name>substrate</name>
    </ligand>
</feature>
<dbReference type="AlphaFoldDB" id="A0A2M7XHI8"/>
<dbReference type="PANTHER" id="PTHR10291">
    <property type="entry name" value="DEHYDRODOLICHYL DIPHOSPHATE SYNTHASE FAMILY MEMBER"/>
    <property type="match status" value="1"/>
</dbReference>
<feature type="active site" evidence="4">
    <location>
        <position position="24"/>
    </location>
</feature>
<keyword evidence="3" id="KW-0460">Magnesium</keyword>
<protein>
    <recommendedName>
        <fullName evidence="3">Isoprenyl transferase</fullName>
        <ecNumber evidence="3">2.5.1.-</ecNumber>
    </recommendedName>
</protein>
<evidence type="ECO:0000256" key="3">
    <source>
        <dbReference type="HAMAP-Rule" id="MF_01139"/>
    </source>
</evidence>
<dbReference type="InterPro" id="IPR001792">
    <property type="entry name" value="Acylphosphatase-like_dom"/>
</dbReference>
<dbReference type="InterPro" id="IPR036046">
    <property type="entry name" value="Acylphosphatase-like_dom_sf"/>
</dbReference>
<feature type="active site" description="Proton acceptor" evidence="3">
    <location>
        <position position="181"/>
    </location>
</feature>
<feature type="binding site" evidence="3">
    <location>
        <begin position="178"/>
        <end position="180"/>
    </location>
    <ligand>
        <name>substrate</name>
    </ligand>
</feature>
<dbReference type="InterPro" id="IPR036424">
    <property type="entry name" value="UPP_synth-like_sf"/>
</dbReference>
<feature type="binding site" evidence="3">
    <location>
        <begin position="134"/>
        <end position="137"/>
    </location>
    <ligand>
        <name>substrate</name>
    </ligand>
</feature>
<feature type="binding site" evidence="3">
    <location>
        <position position="312"/>
    </location>
    <ligand>
        <name>Mg(2+)</name>
        <dbReference type="ChEBI" id="CHEBI:18420"/>
    </ligand>
</feature>
<evidence type="ECO:0000313" key="8">
    <source>
        <dbReference type="Proteomes" id="UP000229749"/>
    </source>
</evidence>
<feature type="binding site" evidence="3">
    <location>
        <position position="182"/>
    </location>
    <ligand>
        <name>substrate</name>
    </ligand>
</feature>
<keyword evidence="1 3" id="KW-0808">Transferase</keyword>
<dbReference type="PROSITE" id="PS51160">
    <property type="entry name" value="ACYLPHOSPHATASE_3"/>
    <property type="match status" value="1"/>
</dbReference>
<comment type="catalytic activity">
    <reaction evidence="4">
        <text>an acyl phosphate + H2O = a carboxylate + phosphate + H(+)</text>
        <dbReference type="Rhea" id="RHEA:14965"/>
        <dbReference type="ChEBI" id="CHEBI:15377"/>
        <dbReference type="ChEBI" id="CHEBI:15378"/>
        <dbReference type="ChEBI" id="CHEBI:29067"/>
        <dbReference type="ChEBI" id="CHEBI:43474"/>
        <dbReference type="ChEBI" id="CHEBI:59918"/>
        <dbReference type="EC" id="3.6.1.7"/>
    </reaction>
</comment>
<keyword evidence="4" id="KW-0378">Hydrolase</keyword>
<evidence type="ECO:0000256" key="5">
    <source>
        <dbReference type="RuleBase" id="RU004168"/>
    </source>
</evidence>
<dbReference type="GO" id="GO:0003998">
    <property type="term" value="F:acylphosphatase activity"/>
    <property type="evidence" value="ECO:0007669"/>
    <property type="project" value="UniProtKB-EC"/>
</dbReference>
<dbReference type="NCBIfam" id="TIGR00055">
    <property type="entry name" value="uppS"/>
    <property type="match status" value="1"/>
</dbReference>
<dbReference type="GO" id="GO:0045547">
    <property type="term" value="F:ditrans,polycis-polyprenyl diphosphate synthase [(2E,6E)-farnesyl diphosphate specific] activity"/>
    <property type="evidence" value="ECO:0007669"/>
    <property type="project" value="TreeGrafter"/>
</dbReference>
<accession>A0A2M7XHI8</accession>
<dbReference type="PANTHER" id="PTHR10291:SF43">
    <property type="entry name" value="DEHYDRODOLICHYL DIPHOSPHATE SYNTHASE COMPLEX SUBUNIT DHDDS"/>
    <property type="match status" value="1"/>
</dbReference>
<gene>
    <name evidence="7" type="primary">uppS</name>
    <name evidence="7" type="ORF">CO172_02015</name>
</gene>
<dbReference type="Proteomes" id="UP000229749">
    <property type="component" value="Unassembled WGS sequence"/>
</dbReference>
<dbReference type="CDD" id="cd00475">
    <property type="entry name" value="Cis_IPPS"/>
    <property type="match status" value="1"/>
</dbReference>
<evidence type="ECO:0000259" key="6">
    <source>
        <dbReference type="PROSITE" id="PS51160"/>
    </source>
</evidence>
<dbReference type="Gene3D" id="3.40.1180.10">
    <property type="entry name" value="Decaprenyl diphosphate synthase-like"/>
    <property type="match status" value="1"/>
</dbReference>
<name>A0A2M7XHI8_9BACT</name>
<feature type="binding site" evidence="3">
    <location>
        <begin position="299"/>
        <end position="301"/>
    </location>
    <ligand>
        <name>substrate</name>
    </ligand>
</feature>
<organism evidence="7 8">
    <name type="scientific">Candidatus Uhrbacteria bacterium CG_4_9_14_3_um_filter_36_7</name>
    <dbReference type="NCBI Taxonomy" id="1975033"/>
    <lineage>
        <taxon>Bacteria</taxon>
        <taxon>Candidatus Uhriibacteriota</taxon>
    </lineage>
</organism>
<feature type="binding site" evidence="3">
    <location>
        <position position="150"/>
    </location>
    <ligand>
        <name>substrate</name>
    </ligand>
</feature>
<dbReference type="HAMAP" id="MF_01139">
    <property type="entry name" value="ISPT"/>
    <property type="match status" value="1"/>
</dbReference>
<reference evidence="8" key="1">
    <citation type="submission" date="2017-09" db="EMBL/GenBank/DDBJ databases">
        <title>Depth-based differentiation of microbial function through sediment-hosted aquifers and enrichment of novel symbionts in the deep terrestrial subsurface.</title>
        <authorList>
            <person name="Probst A.J."/>
            <person name="Ladd B."/>
            <person name="Jarett J.K."/>
            <person name="Geller-Mcgrath D.E."/>
            <person name="Sieber C.M.K."/>
            <person name="Emerson J.B."/>
            <person name="Anantharaman K."/>
            <person name="Thomas B.C."/>
            <person name="Malmstrom R."/>
            <person name="Stieglmeier M."/>
            <person name="Klingl A."/>
            <person name="Woyke T."/>
            <person name="Ryan C.M."/>
            <person name="Banfield J.F."/>
        </authorList>
    </citation>
    <scope>NUCLEOTIDE SEQUENCE [LARGE SCALE GENOMIC DNA]</scope>
</reference>
<dbReference type="SUPFAM" id="SSF54975">
    <property type="entry name" value="Acylphosphatase/BLUF domain-like"/>
    <property type="match status" value="1"/>
</dbReference>
<dbReference type="EC" id="2.5.1.-" evidence="3"/>
<dbReference type="EMBL" id="PFWS01000030">
    <property type="protein sequence ID" value="PJA47334.1"/>
    <property type="molecule type" value="Genomic_DNA"/>
</dbReference>
<feature type="binding site" evidence="3">
    <location>
        <position position="133"/>
    </location>
    <ligand>
        <name>Mg(2+)</name>
        <dbReference type="ChEBI" id="CHEBI:18420"/>
    </ligand>
</feature>
<feature type="active site" evidence="3">
    <location>
        <position position="133"/>
    </location>
</feature>
<comment type="similarity">
    <text evidence="2">Belongs to the UPP synthase family. Z-FPP synthase subfamily.</text>
</comment>